<feature type="transmembrane region" description="Helical" evidence="1">
    <location>
        <begin position="6"/>
        <end position="23"/>
    </location>
</feature>
<evidence type="ECO:0000256" key="1">
    <source>
        <dbReference type="SAM" id="Phobius"/>
    </source>
</evidence>
<dbReference type="EMBL" id="JAUHHV010000003">
    <property type="protein sequence ID" value="KAK1431088.1"/>
    <property type="molecule type" value="Genomic_DNA"/>
</dbReference>
<name>A0AAD8P2K5_TARER</name>
<proteinExistence type="predicted"/>
<evidence type="ECO:0000313" key="3">
    <source>
        <dbReference type="Proteomes" id="UP001229421"/>
    </source>
</evidence>
<feature type="transmembrane region" description="Helical" evidence="1">
    <location>
        <begin position="64"/>
        <end position="83"/>
    </location>
</feature>
<keyword evidence="1" id="KW-0472">Membrane</keyword>
<comment type="caution">
    <text evidence="2">The sequence shown here is derived from an EMBL/GenBank/DDBJ whole genome shotgun (WGS) entry which is preliminary data.</text>
</comment>
<reference evidence="2" key="1">
    <citation type="journal article" date="2023" name="bioRxiv">
        <title>Improved chromosome-level genome assembly for marigold (Tagetes erecta).</title>
        <authorList>
            <person name="Jiang F."/>
            <person name="Yuan L."/>
            <person name="Wang S."/>
            <person name="Wang H."/>
            <person name="Xu D."/>
            <person name="Wang A."/>
            <person name="Fan W."/>
        </authorList>
    </citation>
    <scope>NUCLEOTIDE SEQUENCE</scope>
    <source>
        <strain evidence="2">WSJ</strain>
        <tissue evidence="2">Leaf</tissue>
    </source>
</reference>
<organism evidence="2 3">
    <name type="scientific">Tagetes erecta</name>
    <name type="common">African marigold</name>
    <dbReference type="NCBI Taxonomy" id="13708"/>
    <lineage>
        <taxon>Eukaryota</taxon>
        <taxon>Viridiplantae</taxon>
        <taxon>Streptophyta</taxon>
        <taxon>Embryophyta</taxon>
        <taxon>Tracheophyta</taxon>
        <taxon>Spermatophyta</taxon>
        <taxon>Magnoliopsida</taxon>
        <taxon>eudicotyledons</taxon>
        <taxon>Gunneridae</taxon>
        <taxon>Pentapetalae</taxon>
        <taxon>asterids</taxon>
        <taxon>campanulids</taxon>
        <taxon>Asterales</taxon>
        <taxon>Asteraceae</taxon>
        <taxon>Asteroideae</taxon>
        <taxon>Heliantheae alliance</taxon>
        <taxon>Tageteae</taxon>
        <taxon>Tagetes</taxon>
    </lineage>
</organism>
<accession>A0AAD8P2K5</accession>
<evidence type="ECO:0000313" key="2">
    <source>
        <dbReference type="EMBL" id="KAK1431088.1"/>
    </source>
</evidence>
<keyword evidence="1" id="KW-0812">Transmembrane</keyword>
<keyword evidence="1" id="KW-1133">Transmembrane helix</keyword>
<sequence>MVENESCIILLKICGALGYILLLEEAFIDNMVLIVAIGVVNFARFLQVPMIIATMLGDEHPDKYITMYILVMSCAIGGLVVMLKKELVNLQRARDLIRLV</sequence>
<keyword evidence="3" id="KW-1185">Reference proteome</keyword>
<dbReference type="AlphaFoldDB" id="A0AAD8P2K5"/>
<feature type="transmembrane region" description="Helical" evidence="1">
    <location>
        <begin position="30"/>
        <end position="52"/>
    </location>
</feature>
<protein>
    <submittedName>
        <fullName evidence="2">Uncharacterized protein</fullName>
    </submittedName>
</protein>
<gene>
    <name evidence="2" type="ORF">QVD17_14309</name>
</gene>
<dbReference type="Proteomes" id="UP001229421">
    <property type="component" value="Unassembled WGS sequence"/>
</dbReference>